<name>A0A0M0HKH4_VIBNE</name>
<dbReference type="OrthoDB" id="7069120at2"/>
<comment type="caution">
    <text evidence="6">The sequence shown here is derived from an EMBL/GenBank/DDBJ whole genome shotgun (WGS) entry which is preliminary data.</text>
</comment>
<evidence type="ECO:0000256" key="3">
    <source>
        <dbReference type="ARBA" id="ARBA00023139"/>
    </source>
</evidence>
<evidence type="ECO:0000259" key="5">
    <source>
        <dbReference type="Pfam" id="PF09864"/>
    </source>
</evidence>
<organism evidence="6 7">
    <name type="scientific">Vibrio nereis</name>
    <dbReference type="NCBI Taxonomy" id="693"/>
    <lineage>
        <taxon>Bacteria</taxon>
        <taxon>Pseudomonadati</taxon>
        <taxon>Pseudomonadota</taxon>
        <taxon>Gammaproteobacteria</taxon>
        <taxon>Vibrionales</taxon>
        <taxon>Vibrionaceae</taxon>
        <taxon>Vibrio</taxon>
    </lineage>
</organism>
<keyword evidence="7" id="KW-1185">Reference proteome</keyword>
<dbReference type="PROSITE" id="PS51257">
    <property type="entry name" value="PROKAR_LIPOPROTEIN"/>
    <property type="match status" value="1"/>
</dbReference>
<dbReference type="PATRIC" id="fig|693.5.peg.3249"/>
<dbReference type="RefSeq" id="WP_053396802.1">
    <property type="nucleotide sequence ID" value="NZ_LHPJ01000016.1"/>
</dbReference>
<evidence type="ECO:0000256" key="1">
    <source>
        <dbReference type="ARBA" id="ARBA00022729"/>
    </source>
</evidence>
<proteinExistence type="predicted"/>
<dbReference type="InterPro" id="IPR018660">
    <property type="entry name" value="MliC"/>
</dbReference>
<dbReference type="SUPFAM" id="SSF141488">
    <property type="entry name" value="YdhA-like"/>
    <property type="match status" value="1"/>
</dbReference>
<dbReference type="STRING" id="693.AKJ17_15940"/>
<dbReference type="EMBL" id="LHPJ01000016">
    <property type="protein sequence ID" value="KOO02560.1"/>
    <property type="molecule type" value="Genomic_DNA"/>
</dbReference>
<evidence type="ECO:0000313" key="7">
    <source>
        <dbReference type="Proteomes" id="UP000037515"/>
    </source>
</evidence>
<evidence type="ECO:0000313" key="6">
    <source>
        <dbReference type="EMBL" id="KOO02560.1"/>
    </source>
</evidence>
<dbReference type="Pfam" id="PF09864">
    <property type="entry name" value="MliC"/>
    <property type="match status" value="1"/>
</dbReference>
<protein>
    <recommendedName>
        <fullName evidence="5">C-type lysozyme inhibitor domain-containing protein</fullName>
    </recommendedName>
</protein>
<dbReference type="Gene3D" id="2.40.128.200">
    <property type="match status" value="1"/>
</dbReference>
<keyword evidence="4" id="KW-0449">Lipoprotein</keyword>
<keyword evidence="3" id="KW-0564">Palmitate</keyword>
<sequence length="107" mass="11929">MNSKWLTVGALASFVVGCAQSQHKTEYLTYHCEAEKSFEVAYFPEKESAILRVSGQPYPLIQVPSGSGARYILDDKTTAENAITLYTKGNEARLELEQSVYKNCKTD</sequence>
<reference evidence="7" key="1">
    <citation type="submission" date="2015-08" db="EMBL/GenBank/DDBJ databases">
        <title>Vibrio galatheae sp. nov., a novel member of the Vibrionaceae family isolated from the Solomon Islands.</title>
        <authorList>
            <person name="Giubergia S."/>
            <person name="Machado H."/>
            <person name="Mateiu R.V."/>
            <person name="Gram L."/>
        </authorList>
    </citation>
    <scope>NUCLEOTIDE SEQUENCE [LARGE SCALE GENOMIC DNA]</scope>
    <source>
        <strain evidence="7">DSM 19584</strain>
    </source>
</reference>
<gene>
    <name evidence="6" type="ORF">AKJ17_15940</name>
</gene>
<accession>A0A0M0HKH4</accession>
<dbReference type="Proteomes" id="UP000037515">
    <property type="component" value="Unassembled WGS sequence"/>
</dbReference>
<dbReference type="AlphaFoldDB" id="A0A0M0HKH4"/>
<evidence type="ECO:0000256" key="4">
    <source>
        <dbReference type="ARBA" id="ARBA00023288"/>
    </source>
</evidence>
<feature type="domain" description="C-type lysozyme inhibitor" evidence="5">
    <location>
        <begin position="30"/>
        <end position="98"/>
    </location>
</feature>
<keyword evidence="1" id="KW-0732">Signal</keyword>
<evidence type="ECO:0000256" key="2">
    <source>
        <dbReference type="ARBA" id="ARBA00023136"/>
    </source>
</evidence>
<keyword evidence="2" id="KW-0472">Membrane</keyword>
<dbReference type="InterPro" id="IPR036328">
    <property type="entry name" value="MliC_sf"/>
</dbReference>